<feature type="transmembrane region" description="Helical" evidence="1">
    <location>
        <begin position="25"/>
        <end position="42"/>
    </location>
</feature>
<dbReference type="AlphaFoldDB" id="A0A6N2MFK9"/>
<reference evidence="2" key="1">
    <citation type="submission" date="2019-03" db="EMBL/GenBank/DDBJ databases">
        <authorList>
            <person name="Mank J."/>
            <person name="Almeida P."/>
        </authorList>
    </citation>
    <scope>NUCLEOTIDE SEQUENCE</scope>
    <source>
        <strain evidence="2">78183</strain>
    </source>
</reference>
<organism evidence="2">
    <name type="scientific">Salix viminalis</name>
    <name type="common">Common osier</name>
    <name type="synonym">Basket willow</name>
    <dbReference type="NCBI Taxonomy" id="40686"/>
    <lineage>
        <taxon>Eukaryota</taxon>
        <taxon>Viridiplantae</taxon>
        <taxon>Streptophyta</taxon>
        <taxon>Embryophyta</taxon>
        <taxon>Tracheophyta</taxon>
        <taxon>Spermatophyta</taxon>
        <taxon>Magnoliopsida</taxon>
        <taxon>eudicotyledons</taxon>
        <taxon>Gunneridae</taxon>
        <taxon>Pentapetalae</taxon>
        <taxon>rosids</taxon>
        <taxon>fabids</taxon>
        <taxon>Malpighiales</taxon>
        <taxon>Salicaceae</taxon>
        <taxon>Saliceae</taxon>
        <taxon>Salix</taxon>
    </lineage>
</organism>
<accession>A0A6N2MFK9</accession>
<keyword evidence="1" id="KW-0472">Membrane</keyword>
<dbReference type="EMBL" id="CAADRP010001796">
    <property type="protein sequence ID" value="VFU52428.1"/>
    <property type="molecule type" value="Genomic_DNA"/>
</dbReference>
<sequence>MFRLPHSIMFELDQFVQWDPLIDDVYVQLLAVVIPIVGLGAFL</sequence>
<gene>
    <name evidence="2" type="ORF">SVIM_LOCUS359411</name>
</gene>
<protein>
    <submittedName>
        <fullName evidence="2">Uncharacterized protein</fullName>
    </submittedName>
</protein>
<name>A0A6N2MFK9_SALVM</name>
<proteinExistence type="predicted"/>
<evidence type="ECO:0000313" key="2">
    <source>
        <dbReference type="EMBL" id="VFU52428.1"/>
    </source>
</evidence>
<evidence type="ECO:0000256" key="1">
    <source>
        <dbReference type="SAM" id="Phobius"/>
    </source>
</evidence>
<keyword evidence="1" id="KW-1133">Transmembrane helix</keyword>
<keyword evidence="1" id="KW-0812">Transmembrane</keyword>